<keyword evidence="3" id="KW-1185">Reference proteome</keyword>
<dbReference type="OrthoDB" id="2322297at2759"/>
<dbReference type="EMBL" id="CAJVPV010000093">
    <property type="protein sequence ID" value="CAG8442309.1"/>
    <property type="molecule type" value="Genomic_DNA"/>
</dbReference>
<evidence type="ECO:0000259" key="1">
    <source>
        <dbReference type="Pfam" id="PF02752"/>
    </source>
</evidence>
<dbReference type="PANTHER" id="PTHR11188">
    <property type="entry name" value="ARRESTIN DOMAIN CONTAINING PROTEIN"/>
    <property type="match status" value="1"/>
</dbReference>
<proteinExistence type="predicted"/>
<sequence>MESIPLLTKPVTALNGPAQSDYEIYNPKTFFSYPPNGSGFQTGFLGVGPSIVSGGFHIKYPKNQPLKISKITLSLIGGEVFSYSMMDSVHTVDKKFFESTLDLWESADHQDEPISDLDLRFRFRLDDDLPPSLAYNNIAHNVSTCGILYILEATLYNHQNSVQGVYRSIKLNCPITRWNLPNKIKQSIELSQLSRPEYNRKWNISKGIDDIIYSANLDYKWYAIGSTLEMPIALVLPCTSMSVKEVHAEIKEYHVLQDKGYCVHVTKQKVFSNTFKGKEFSKVENTKNKYLLTLKLKIPSNNIIPDFDDDTRELNHVQLVHQLKIRIKFGSFKTLVLKKQIAIKNTLDKKKLCWGIKNGLIYS</sequence>
<protein>
    <submittedName>
        <fullName evidence="2">18744_t:CDS:1</fullName>
    </submittedName>
</protein>
<organism evidence="2 3">
    <name type="scientific">Acaulospora morrowiae</name>
    <dbReference type="NCBI Taxonomy" id="94023"/>
    <lineage>
        <taxon>Eukaryota</taxon>
        <taxon>Fungi</taxon>
        <taxon>Fungi incertae sedis</taxon>
        <taxon>Mucoromycota</taxon>
        <taxon>Glomeromycotina</taxon>
        <taxon>Glomeromycetes</taxon>
        <taxon>Diversisporales</taxon>
        <taxon>Acaulosporaceae</taxon>
        <taxon>Acaulospora</taxon>
    </lineage>
</organism>
<dbReference type="InterPro" id="IPR050357">
    <property type="entry name" value="Arrestin_domain-protein"/>
</dbReference>
<reference evidence="2" key="1">
    <citation type="submission" date="2021-06" db="EMBL/GenBank/DDBJ databases">
        <authorList>
            <person name="Kallberg Y."/>
            <person name="Tangrot J."/>
            <person name="Rosling A."/>
        </authorList>
    </citation>
    <scope>NUCLEOTIDE SEQUENCE</scope>
    <source>
        <strain evidence="2">CL551</strain>
    </source>
</reference>
<dbReference type="Proteomes" id="UP000789342">
    <property type="component" value="Unassembled WGS sequence"/>
</dbReference>
<dbReference type="GO" id="GO:0005737">
    <property type="term" value="C:cytoplasm"/>
    <property type="evidence" value="ECO:0007669"/>
    <property type="project" value="TreeGrafter"/>
</dbReference>
<evidence type="ECO:0000313" key="2">
    <source>
        <dbReference type="EMBL" id="CAG8442309.1"/>
    </source>
</evidence>
<name>A0A9N8V9L4_9GLOM</name>
<accession>A0A9N8V9L4</accession>
<dbReference type="GO" id="GO:0015031">
    <property type="term" value="P:protein transport"/>
    <property type="evidence" value="ECO:0007669"/>
    <property type="project" value="TreeGrafter"/>
</dbReference>
<feature type="domain" description="Arrestin C-terminal-like" evidence="1">
    <location>
        <begin position="211"/>
        <end position="338"/>
    </location>
</feature>
<dbReference type="InterPro" id="IPR011022">
    <property type="entry name" value="Arrestin_C-like"/>
</dbReference>
<dbReference type="AlphaFoldDB" id="A0A9N8V9L4"/>
<comment type="caution">
    <text evidence="2">The sequence shown here is derived from an EMBL/GenBank/DDBJ whole genome shotgun (WGS) entry which is preliminary data.</text>
</comment>
<dbReference type="PANTHER" id="PTHR11188:SF17">
    <property type="entry name" value="FI21816P1"/>
    <property type="match status" value="1"/>
</dbReference>
<dbReference type="Pfam" id="PF02752">
    <property type="entry name" value="Arrestin_C"/>
    <property type="match status" value="1"/>
</dbReference>
<evidence type="ECO:0000313" key="3">
    <source>
        <dbReference type="Proteomes" id="UP000789342"/>
    </source>
</evidence>
<gene>
    <name evidence="2" type="ORF">AMORRO_LOCUS378</name>
</gene>